<accession>N6TU01</accession>
<organism evidence="1">
    <name type="scientific">Dendroctonus ponderosae</name>
    <name type="common">Mountain pine beetle</name>
    <dbReference type="NCBI Taxonomy" id="77166"/>
    <lineage>
        <taxon>Eukaryota</taxon>
        <taxon>Metazoa</taxon>
        <taxon>Ecdysozoa</taxon>
        <taxon>Arthropoda</taxon>
        <taxon>Hexapoda</taxon>
        <taxon>Insecta</taxon>
        <taxon>Pterygota</taxon>
        <taxon>Neoptera</taxon>
        <taxon>Endopterygota</taxon>
        <taxon>Coleoptera</taxon>
        <taxon>Polyphaga</taxon>
        <taxon>Cucujiformia</taxon>
        <taxon>Curculionidae</taxon>
        <taxon>Scolytinae</taxon>
        <taxon>Dendroctonus</taxon>
    </lineage>
</organism>
<name>N6TU01_DENPD</name>
<dbReference type="HOGENOM" id="CLU_1373509_0_0_1"/>
<dbReference type="EMBL" id="KB741211">
    <property type="protein sequence ID" value="ENN72735.1"/>
    <property type="molecule type" value="Genomic_DNA"/>
</dbReference>
<sequence>MHISTLEPLNFELTVCLRLVEPGHARNSNTHMVVLACGQLSDGFFRCFTRRLCLVPSANCRLFLLVGNMTAVLQPFELKSDVLCFALGRLAWPHQIAGQNIRRSAEFSIVLHTTGRAQLYVSQNNYTERSKGLFFTDSVQCLSKAYFSIGARCRRVHYQSLLKLSDVAEDNQSDVPSVPQKFLRRFGVRKQWHMIGTAF</sequence>
<gene>
    <name evidence="1" type="ORF">YQE_10540</name>
</gene>
<proteinExistence type="predicted"/>
<dbReference type="AlphaFoldDB" id="N6TU01"/>
<protein>
    <submittedName>
        <fullName evidence="1">Uncharacterized protein</fullName>
    </submittedName>
</protein>
<evidence type="ECO:0000313" key="1">
    <source>
        <dbReference type="EMBL" id="ENN72735.1"/>
    </source>
</evidence>
<feature type="non-terminal residue" evidence="1">
    <location>
        <position position="1"/>
    </location>
</feature>
<reference evidence="1" key="1">
    <citation type="journal article" date="2013" name="Genome Biol.">
        <title>Draft genome of the mountain pine beetle, Dendroctonus ponderosae Hopkins, a major forest pest.</title>
        <authorList>
            <person name="Keeling C.I."/>
            <person name="Yuen M.M."/>
            <person name="Liao N.Y."/>
            <person name="Docking T.R."/>
            <person name="Chan S.K."/>
            <person name="Taylor G.A."/>
            <person name="Palmquist D.L."/>
            <person name="Jackman S.D."/>
            <person name="Nguyen A."/>
            <person name="Li M."/>
            <person name="Henderson H."/>
            <person name="Janes J.K."/>
            <person name="Zhao Y."/>
            <person name="Pandoh P."/>
            <person name="Moore R."/>
            <person name="Sperling F.A."/>
            <person name="Huber D.P."/>
            <person name="Birol I."/>
            <person name="Jones S.J."/>
            <person name="Bohlmann J."/>
        </authorList>
    </citation>
    <scope>NUCLEOTIDE SEQUENCE</scope>
</reference>